<dbReference type="EMBL" id="CAKLCB010000014">
    <property type="protein sequence ID" value="CAH0513504.1"/>
    <property type="molecule type" value="Genomic_DNA"/>
</dbReference>
<feature type="region of interest" description="Disordered" evidence="1">
    <location>
        <begin position="22"/>
        <end position="56"/>
    </location>
</feature>
<reference evidence="2 3" key="1">
    <citation type="submission" date="2021-11" db="EMBL/GenBank/DDBJ databases">
        <authorList>
            <person name="Islam A."/>
            <person name="Islam S."/>
            <person name="Flora M.S."/>
            <person name="Rahman M."/>
            <person name="Ziaur R.M."/>
            <person name="Epstein J.H."/>
            <person name="Hassan M."/>
            <person name="Klassen M."/>
            <person name="Woodard K."/>
            <person name="Webb A."/>
            <person name="Webby R.J."/>
            <person name="El Zowalaty M.E."/>
        </authorList>
    </citation>
    <scope>NUCLEOTIDE SEQUENCE [LARGE SCALE GENOMIC DNA]</scope>
    <source>
        <strain evidence="2">Pbs1</strain>
    </source>
</reference>
<sequence length="106" mass="11687">MSFRNIDPYAEYSAKKVFRSFPLPKNRNNHQSVRNADLEGDQVSSSRLEDNESERTTEAVASKAIEVVQHSSMDLPKVEAGTIAARVHAMGELSNVEQKGGVAELL</sequence>
<dbReference type="Proteomes" id="UP001158986">
    <property type="component" value="Unassembled WGS sequence"/>
</dbReference>
<organism evidence="2 3">
    <name type="scientific">Peronospora belbahrii</name>
    <dbReference type="NCBI Taxonomy" id="622444"/>
    <lineage>
        <taxon>Eukaryota</taxon>
        <taxon>Sar</taxon>
        <taxon>Stramenopiles</taxon>
        <taxon>Oomycota</taxon>
        <taxon>Peronosporomycetes</taxon>
        <taxon>Peronosporales</taxon>
        <taxon>Peronosporaceae</taxon>
        <taxon>Peronospora</taxon>
    </lineage>
</organism>
<evidence type="ECO:0000313" key="3">
    <source>
        <dbReference type="Proteomes" id="UP001158986"/>
    </source>
</evidence>
<evidence type="ECO:0000313" key="2">
    <source>
        <dbReference type="EMBL" id="CAH0513504.1"/>
    </source>
</evidence>
<feature type="compositionally biased region" description="Basic and acidic residues" evidence="1">
    <location>
        <begin position="47"/>
        <end position="56"/>
    </location>
</feature>
<keyword evidence="3" id="KW-1185">Reference proteome</keyword>
<comment type="caution">
    <text evidence="2">The sequence shown here is derived from an EMBL/GenBank/DDBJ whole genome shotgun (WGS) entry which is preliminary data.</text>
</comment>
<protein>
    <submittedName>
        <fullName evidence="2">Uncharacterized protein</fullName>
    </submittedName>
</protein>
<accession>A0ABN8CMY4</accession>
<evidence type="ECO:0000256" key="1">
    <source>
        <dbReference type="SAM" id="MobiDB-lite"/>
    </source>
</evidence>
<name>A0ABN8CMY4_9STRA</name>
<proteinExistence type="predicted"/>
<gene>
    <name evidence="2" type="ORF">PBS001_LOCUS314</name>
</gene>